<reference evidence="1" key="1">
    <citation type="submission" date="2021-08" db="EMBL/GenBank/DDBJ databases">
        <title>The first chromosome-level gecko genome reveals the dynamic sex chromosomes of Neotropical dwarf geckos (Sphaerodactylidae: Sphaerodactylus).</title>
        <authorList>
            <person name="Pinto B.J."/>
            <person name="Keating S.E."/>
            <person name="Gamble T."/>
        </authorList>
    </citation>
    <scope>NUCLEOTIDE SEQUENCE</scope>
    <source>
        <strain evidence="1">TG3544</strain>
    </source>
</reference>
<evidence type="ECO:0000313" key="2">
    <source>
        <dbReference type="Proteomes" id="UP000827872"/>
    </source>
</evidence>
<name>A0ACB8EAC6_9SAUR</name>
<proteinExistence type="predicted"/>
<keyword evidence="2" id="KW-1185">Reference proteome</keyword>
<dbReference type="Proteomes" id="UP000827872">
    <property type="component" value="Linkage Group LG14"/>
</dbReference>
<dbReference type="EMBL" id="CM037627">
    <property type="protein sequence ID" value="KAH7989440.1"/>
    <property type="molecule type" value="Genomic_DNA"/>
</dbReference>
<evidence type="ECO:0000313" key="1">
    <source>
        <dbReference type="EMBL" id="KAH7989440.1"/>
    </source>
</evidence>
<protein>
    <submittedName>
        <fullName evidence="1">Uncharacterized protein</fullName>
    </submittedName>
</protein>
<gene>
    <name evidence="1" type="ORF">K3G42_009924</name>
</gene>
<accession>A0ACB8EAC6</accession>
<sequence>MIFKEPSYHVTSLSFLIRLVHQSKALLMSRLQDRAEGRKELSPTSRQPEPPKKEKETTTTTPSQSKRADEWKDPWRRSKSPKKKHGMSASPSRARRRRKTSASSASGSGSSRSSSCSSSYSGSGSSRSRSRSSSYSSYSSRSSRHSSFSGSRSRSRSFSSSPSPSPTPSPHKLPAKPKGEPVPPAGKRPPARLRLVVTSGPRDRKLGARISSPKQDRQRGSNPKPSPAQTDKKRPPSPQSKSKVTSIPGKGADPAPPAATAKSGKSSTLSRREELLKQLKAVEDAIARKRAKIPGKA</sequence>
<comment type="caution">
    <text evidence="1">The sequence shown here is derived from an EMBL/GenBank/DDBJ whole genome shotgun (WGS) entry which is preliminary data.</text>
</comment>
<organism evidence="1 2">
    <name type="scientific">Sphaerodactylus townsendi</name>
    <dbReference type="NCBI Taxonomy" id="933632"/>
    <lineage>
        <taxon>Eukaryota</taxon>
        <taxon>Metazoa</taxon>
        <taxon>Chordata</taxon>
        <taxon>Craniata</taxon>
        <taxon>Vertebrata</taxon>
        <taxon>Euteleostomi</taxon>
        <taxon>Lepidosauria</taxon>
        <taxon>Squamata</taxon>
        <taxon>Bifurcata</taxon>
        <taxon>Gekkota</taxon>
        <taxon>Sphaerodactylidae</taxon>
        <taxon>Sphaerodactylus</taxon>
    </lineage>
</organism>